<keyword evidence="19" id="KW-1185">Reference proteome</keyword>
<dbReference type="InterPro" id="IPR038135">
    <property type="entry name" value="Methylthiotransferase_N_sf"/>
</dbReference>
<evidence type="ECO:0000313" key="18">
    <source>
        <dbReference type="EMBL" id="SDB95824.1"/>
    </source>
</evidence>
<comment type="subunit">
    <text evidence="14">Monomer.</text>
</comment>
<dbReference type="SMART" id="SM00729">
    <property type="entry name" value="Elp3"/>
    <property type="match status" value="1"/>
</dbReference>
<dbReference type="SFLD" id="SFLDS00029">
    <property type="entry name" value="Radical_SAM"/>
    <property type="match status" value="1"/>
</dbReference>
<evidence type="ECO:0000256" key="7">
    <source>
        <dbReference type="ARBA" id="ARBA00022723"/>
    </source>
</evidence>
<evidence type="ECO:0000256" key="12">
    <source>
        <dbReference type="ARBA" id="ARBA00052380"/>
    </source>
</evidence>
<organism evidence="18 19">
    <name type="scientific">Acinetobacter marinus</name>
    <dbReference type="NCBI Taxonomy" id="281375"/>
    <lineage>
        <taxon>Bacteria</taxon>
        <taxon>Pseudomonadati</taxon>
        <taxon>Pseudomonadota</taxon>
        <taxon>Gammaproteobacteria</taxon>
        <taxon>Moraxellales</taxon>
        <taxon>Moraxellaceae</taxon>
        <taxon>Acinetobacter</taxon>
    </lineage>
</organism>
<comment type="catalytic activity">
    <reaction evidence="12">
        <text>2-thio-N(6)-dimethylallyladenosine(37) in tRNA + S-adenosyl-L-methionine = 2-methylsulfanyl-N(6)-dimethylallyladenosine(37) in tRNA + S-adenosyl-L-homocysteine + H(+)</text>
        <dbReference type="Rhea" id="RHEA:37063"/>
        <dbReference type="Rhea" id="RHEA-COMP:10376"/>
        <dbReference type="Rhea" id="RHEA-COMP:10377"/>
        <dbReference type="ChEBI" id="CHEBI:15378"/>
        <dbReference type="ChEBI" id="CHEBI:57856"/>
        <dbReference type="ChEBI" id="CHEBI:59789"/>
        <dbReference type="ChEBI" id="CHEBI:74416"/>
        <dbReference type="ChEBI" id="CHEBI:74417"/>
    </reaction>
    <physiologicalReaction direction="left-to-right" evidence="12">
        <dbReference type="Rhea" id="RHEA:37064"/>
    </physiologicalReaction>
</comment>
<dbReference type="InterPro" id="IPR013848">
    <property type="entry name" value="Methylthiotransferase_N"/>
</dbReference>
<dbReference type="Pfam" id="PF01938">
    <property type="entry name" value="TRAM"/>
    <property type="match status" value="1"/>
</dbReference>
<dbReference type="GO" id="GO:0005829">
    <property type="term" value="C:cytosol"/>
    <property type="evidence" value="ECO:0007669"/>
    <property type="project" value="TreeGrafter"/>
</dbReference>
<feature type="domain" description="TRAM" evidence="15">
    <location>
        <begin position="425"/>
        <end position="489"/>
    </location>
</feature>
<proteinExistence type="inferred from homology"/>
<feature type="binding site" evidence="14">
    <location>
        <position position="208"/>
    </location>
    <ligand>
        <name>[4Fe-4S] cluster</name>
        <dbReference type="ChEBI" id="CHEBI:49883"/>
        <label>2</label>
        <note>4Fe-4S-S-AdoMet</note>
    </ligand>
</feature>
<dbReference type="CDD" id="cd01335">
    <property type="entry name" value="Radical_SAM"/>
    <property type="match status" value="1"/>
</dbReference>
<dbReference type="HAMAP" id="MF_01864">
    <property type="entry name" value="tRNA_metthiotr_MiaB"/>
    <property type="match status" value="1"/>
</dbReference>
<comment type="catalytic activity">
    <reaction evidence="13">
        <text>N(6)-dimethylallyladenosine(37) in tRNA + (sulfur carrier)-SH + AH2 + 2 S-adenosyl-L-methionine = 2-methylsulfanyl-N(6)-dimethylallyladenosine(37) in tRNA + (sulfur carrier)-H + 5'-deoxyadenosine + L-methionine + A + S-adenosyl-L-homocysteine + 2 H(+)</text>
        <dbReference type="Rhea" id="RHEA:37067"/>
        <dbReference type="Rhea" id="RHEA-COMP:10375"/>
        <dbReference type="Rhea" id="RHEA-COMP:10376"/>
        <dbReference type="Rhea" id="RHEA-COMP:14737"/>
        <dbReference type="Rhea" id="RHEA-COMP:14739"/>
        <dbReference type="ChEBI" id="CHEBI:13193"/>
        <dbReference type="ChEBI" id="CHEBI:15378"/>
        <dbReference type="ChEBI" id="CHEBI:17319"/>
        <dbReference type="ChEBI" id="CHEBI:17499"/>
        <dbReference type="ChEBI" id="CHEBI:29917"/>
        <dbReference type="ChEBI" id="CHEBI:57844"/>
        <dbReference type="ChEBI" id="CHEBI:57856"/>
        <dbReference type="ChEBI" id="CHEBI:59789"/>
        <dbReference type="ChEBI" id="CHEBI:64428"/>
        <dbReference type="ChEBI" id="CHEBI:74415"/>
        <dbReference type="ChEBI" id="CHEBI:74417"/>
        <dbReference type="EC" id="2.8.4.3"/>
    </reaction>
    <physiologicalReaction direction="left-to-right" evidence="13">
        <dbReference type="Rhea" id="RHEA:37068"/>
    </physiologicalReaction>
</comment>
<evidence type="ECO:0000256" key="1">
    <source>
        <dbReference type="ARBA" id="ARBA00003234"/>
    </source>
</evidence>
<evidence type="ECO:0000256" key="9">
    <source>
        <dbReference type="ARBA" id="ARBA00023014"/>
    </source>
</evidence>
<dbReference type="PROSITE" id="PS01278">
    <property type="entry name" value="MTTASE_RADICAL"/>
    <property type="match status" value="1"/>
</dbReference>
<dbReference type="Proteomes" id="UP000242317">
    <property type="component" value="Unassembled WGS sequence"/>
</dbReference>
<dbReference type="PROSITE" id="PS50926">
    <property type="entry name" value="TRAM"/>
    <property type="match status" value="1"/>
</dbReference>
<evidence type="ECO:0000313" key="19">
    <source>
        <dbReference type="Proteomes" id="UP000242317"/>
    </source>
</evidence>
<keyword evidence="5 14" id="KW-0949">S-adenosyl-L-methionine</keyword>
<evidence type="ECO:0000256" key="5">
    <source>
        <dbReference type="ARBA" id="ARBA00022691"/>
    </source>
</evidence>
<evidence type="ECO:0000256" key="8">
    <source>
        <dbReference type="ARBA" id="ARBA00023004"/>
    </source>
</evidence>
<evidence type="ECO:0000256" key="4">
    <source>
        <dbReference type="ARBA" id="ARBA00022679"/>
    </source>
</evidence>
<dbReference type="Gene3D" id="3.40.50.12160">
    <property type="entry name" value="Methylthiotransferase, N-terminal domain"/>
    <property type="match status" value="1"/>
</dbReference>
<dbReference type="Pfam" id="PF00919">
    <property type="entry name" value="UPF0004"/>
    <property type="match status" value="1"/>
</dbReference>
<feature type="domain" description="Radical SAM core" evidence="17">
    <location>
        <begin position="190"/>
        <end position="422"/>
    </location>
</feature>
<dbReference type="NCBIfam" id="TIGR00089">
    <property type="entry name" value="MiaB/RimO family radical SAM methylthiotransferase"/>
    <property type="match status" value="1"/>
</dbReference>
<evidence type="ECO:0000259" key="17">
    <source>
        <dbReference type="PROSITE" id="PS51918"/>
    </source>
</evidence>
<dbReference type="PROSITE" id="PS51449">
    <property type="entry name" value="MTTASE_N"/>
    <property type="match status" value="1"/>
</dbReference>
<dbReference type="Gene3D" id="3.80.30.20">
    <property type="entry name" value="tm_1862 like domain"/>
    <property type="match status" value="1"/>
</dbReference>
<feature type="binding site" evidence="14">
    <location>
        <position position="52"/>
    </location>
    <ligand>
        <name>[4Fe-4S] cluster</name>
        <dbReference type="ChEBI" id="CHEBI:49883"/>
        <label>1</label>
    </ligand>
</feature>
<dbReference type="SFLD" id="SFLDG01061">
    <property type="entry name" value="methylthiotransferase"/>
    <property type="match status" value="1"/>
</dbReference>
<dbReference type="Pfam" id="PF04055">
    <property type="entry name" value="Radical_SAM"/>
    <property type="match status" value="1"/>
</dbReference>
<reference evidence="19" key="1">
    <citation type="submission" date="2016-09" db="EMBL/GenBank/DDBJ databases">
        <authorList>
            <person name="Varghese N."/>
            <person name="Submissions S."/>
        </authorList>
    </citation>
    <scope>NUCLEOTIDE SEQUENCE [LARGE SCALE GENOMIC DNA]</scope>
    <source>
        <strain evidence="19">ANC 3699</strain>
    </source>
</reference>
<dbReference type="PANTHER" id="PTHR43020:SF2">
    <property type="entry name" value="MITOCHONDRIAL TRNA METHYLTHIOTRANSFERASE CDK5RAP1"/>
    <property type="match status" value="1"/>
</dbReference>
<protein>
    <recommendedName>
        <fullName evidence="10 14">tRNA-2-methylthio-N(6)-dimethylallyladenosine synthase</fullName>
        <ecNumber evidence="10 14">2.8.4.3</ecNumber>
    </recommendedName>
    <alternativeName>
        <fullName evidence="14">(Dimethylallyl)adenosine tRNA methylthiotransferase MiaB</fullName>
    </alternativeName>
    <alternativeName>
        <fullName evidence="14">tRNA-i(6)A37 methylthiotransferase</fullName>
    </alternativeName>
</protein>
<name>A0A1G6HNQ9_9GAMM</name>
<gene>
    <name evidence="14" type="primary">miaB</name>
    <name evidence="18" type="ORF">SAMN05421749_102411</name>
</gene>
<dbReference type="SFLD" id="SFLDG01082">
    <property type="entry name" value="B12-binding_domain_containing"/>
    <property type="match status" value="1"/>
</dbReference>
<dbReference type="FunFam" id="3.40.50.12160:FF:000001">
    <property type="entry name" value="tRNA-2-methylthio-N(6)-dimethylallyladenosine synthase"/>
    <property type="match status" value="1"/>
</dbReference>
<dbReference type="PANTHER" id="PTHR43020">
    <property type="entry name" value="CDK5 REGULATORY SUBUNIT-ASSOCIATED PROTEIN 1"/>
    <property type="match status" value="1"/>
</dbReference>
<evidence type="ECO:0000259" key="15">
    <source>
        <dbReference type="PROSITE" id="PS50926"/>
    </source>
</evidence>
<keyword evidence="7 14" id="KW-0479">Metal-binding</keyword>
<dbReference type="InterPro" id="IPR005839">
    <property type="entry name" value="Methylthiotransferase"/>
</dbReference>
<evidence type="ECO:0000256" key="3">
    <source>
        <dbReference type="ARBA" id="ARBA00022490"/>
    </source>
</evidence>
<evidence type="ECO:0000256" key="11">
    <source>
        <dbReference type="ARBA" id="ARBA00050926"/>
    </source>
</evidence>
<dbReference type="InterPro" id="IPR007197">
    <property type="entry name" value="rSAM"/>
</dbReference>
<dbReference type="OrthoDB" id="9805215at2"/>
<keyword evidence="2 14" id="KW-0004">4Fe-4S</keyword>
<dbReference type="GO" id="GO:0051539">
    <property type="term" value="F:4 iron, 4 sulfur cluster binding"/>
    <property type="evidence" value="ECO:0007669"/>
    <property type="project" value="UniProtKB-UniRule"/>
</dbReference>
<evidence type="ECO:0000256" key="10">
    <source>
        <dbReference type="ARBA" id="ARBA00033765"/>
    </source>
</evidence>
<comment type="subcellular location">
    <subcellularLocation>
        <location evidence="14">Cytoplasm</location>
    </subcellularLocation>
</comment>
<dbReference type="SFLD" id="SFLDF00273">
    <property type="entry name" value="(dimethylallyl)adenosine_tRNA"/>
    <property type="match status" value="1"/>
</dbReference>
<keyword evidence="3 14" id="KW-0963">Cytoplasm</keyword>
<dbReference type="FunFam" id="3.80.30.20:FF:000001">
    <property type="entry name" value="tRNA-2-methylthio-N(6)-dimethylallyladenosine synthase 2"/>
    <property type="match status" value="1"/>
</dbReference>
<dbReference type="EMBL" id="FMYK01000002">
    <property type="protein sequence ID" value="SDB95824.1"/>
    <property type="molecule type" value="Genomic_DNA"/>
</dbReference>
<feature type="binding site" evidence="14">
    <location>
        <position position="123"/>
    </location>
    <ligand>
        <name>[4Fe-4S] cluster</name>
        <dbReference type="ChEBI" id="CHEBI:49883"/>
        <label>1</label>
    </ligand>
</feature>
<dbReference type="GO" id="GO:0046872">
    <property type="term" value="F:metal ion binding"/>
    <property type="evidence" value="ECO:0007669"/>
    <property type="project" value="UniProtKB-KW"/>
</dbReference>
<accession>A0A1G6HNQ9</accession>
<dbReference type="NCBIfam" id="TIGR01574">
    <property type="entry name" value="miaB-methiolase"/>
    <property type="match status" value="1"/>
</dbReference>
<comment type="similarity">
    <text evidence="14">Belongs to the methylthiotransferase family. MiaB subfamily.</text>
</comment>
<dbReference type="PROSITE" id="PS51918">
    <property type="entry name" value="RADICAL_SAM"/>
    <property type="match status" value="1"/>
</dbReference>
<dbReference type="GO" id="GO:0035597">
    <property type="term" value="F:tRNA-2-methylthio-N(6)-dimethylallyladenosine(37) synthase activity"/>
    <property type="evidence" value="ECO:0007669"/>
    <property type="project" value="UniProtKB-EC"/>
</dbReference>
<evidence type="ECO:0000256" key="6">
    <source>
        <dbReference type="ARBA" id="ARBA00022694"/>
    </source>
</evidence>
<evidence type="ECO:0000256" key="14">
    <source>
        <dbReference type="HAMAP-Rule" id="MF_01864"/>
    </source>
</evidence>
<keyword evidence="6 14" id="KW-0819">tRNA processing</keyword>
<comment type="function">
    <text evidence="1 14">Catalyzes the methylthiolation of N6-(dimethylallyl)adenosine (i(6)A), leading to the formation of 2-methylthio-N6-(dimethylallyl)adenosine (ms(2)i(6)A) at position 37 in tRNAs that read codons beginning with uridine.</text>
</comment>
<evidence type="ECO:0000259" key="16">
    <source>
        <dbReference type="PROSITE" id="PS51449"/>
    </source>
</evidence>
<dbReference type="InterPro" id="IPR006463">
    <property type="entry name" value="MiaB_methiolase"/>
</dbReference>
<dbReference type="InterPro" id="IPR006638">
    <property type="entry name" value="Elp3/MiaA/NifB-like_rSAM"/>
</dbReference>
<feature type="domain" description="MTTase N-terminal" evidence="16">
    <location>
        <begin position="43"/>
        <end position="160"/>
    </location>
</feature>
<keyword evidence="9 14" id="KW-0411">Iron-sulfur</keyword>
<evidence type="ECO:0000256" key="13">
    <source>
        <dbReference type="ARBA" id="ARBA00052587"/>
    </source>
</evidence>
<sequence>MTVQTFIPTARAAAEKTVSQPSHPVDFDQASFDQADLQDTLVKKLYIETQGCQMNEYDSHRMADLLGDSHGYVLTTDPSEADILLMNTCSIREKAQEKVFSELGRWRKLKEQNPDLIIGVGGCVASQEGDTIQKRAPYVDMVFGPQTLHRLPQMLDQHHEQIEKPKSEKIKLVDISFPDIEKFDFLPEPRVEGFKAFVSIMEGCSKYCSFCVVPYTRGEEVSRPLDDVLAEIATLAEKGVREVNLLGQNVNGYRGETFEGEICTFAELIRLVAAIPGIGRIRYTTSHPLEFSEELIECYRDLPQMVSHLHLPVQSGSNDVLKAMKRNHSIDVYIDKIAKLRAIRPDMHLSSDFIIGFPGETDQNYQETLQFIKDLDFDHSYSFIYSKRPGTPASELPDSTPELVKKARLAEIQKVIKQSSIDKTDAMLGRIERVLIEKVSDHQPNMLVGTADNTRLVSFEGSADWIGQFANIEITEIKTLNFVYGKLLNLESDVA</sequence>
<comment type="catalytic activity">
    <reaction evidence="11">
        <text>N(6)-dimethylallyladenosine(37) in tRNA + (sulfur carrier)-SH + AH2 + S-adenosyl-L-methionine = 2-thio-N(6)-dimethylallyladenosine(37) in tRNA + (sulfur carrier)-H + 5'-deoxyadenosine + L-methionine + A + H(+)</text>
        <dbReference type="Rhea" id="RHEA:36339"/>
        <dbReference type="Rhea" id="RHEA-COMP:10375"/>
        <dbReference type="Rhea" id="RHEA-COMP:10377"/>
        <dbReference type="Rhea" id="RHEA-COMP:14737"/>
        <dbReference type="Rhea" id="RHEA-COMP:14739"/>
        <dbReference type="ChEBI" id="CHEBI:13193"/>
        <dbReference type="ChEBI" id="CHEBI:15378"/>
        <dbReference type="ChEBI" id="CHEBI:17319"/>
        <dbReference type="ChEBI" id="CHEBI:17499"/>
        <dbReference type="ChEBI" id="CHEBI:29917"/>
        <dbReference type="ChEBI" id="CHEBI:57844"/>
        <dbReference type="ChEBI" id="CHEBI:59789"/>
        <dbReference type="ChEBI" id="CHEBI:64428"/>
        <dbReference type="ChEBI" id="CHEBI:74415"/>
        <dbReference type="ChEBI" id="CHEBI:74416"/>
    </reaction>
    <physiologicalReaction direction="left-to-right" evidence="11">
        <dbReference type="Rhea" id="RHEA:36340"/>
    </physiologicalReaction>
</comment>
<evidence type="ECO:0000256" key="2">
    <source>
        <dbReference type="ARBA" id="ARBA00022485"/>
    </source>
</evidence>
<dbReference type="RefSeq" id="WP_092617068.1">
    <property type="nucleotide sequence ID" value="NZ_FMYK01000002.1"/>
</dbReference>
<feature type="binding site" evidence="14">
    <location>
        <position position="211"/>
    </location>
    <ligand>
        <name>[4Fe-4S] cluster</name>
        <dbReference type="ChEBI" id="CHEBI:49883"/>
        <label>2</label>
        <note>4Fe-4S-S-AdoMet</note>
    </ligand>
</feature>
<dbReference type="SUPFAM" id="SSF102114">
    <property type="entry name" value="Radical SAM enzymes"/>
    <property type="match status" value="1"/>
</dbReference>
<dbReference type="EC" id="2.8.4.3" evidence="10 14"/>
<comment type="cofactor">
    <cofactor evidence="14">
        <name>[4Fe-4S] cluster</name>
        <dbReference type="ChEBI" id="CHEBI:49883"/>
    </cofactor>
    <text evidence="14">Binds 2 [4Fe-4S] clusters. One cluster is coordinated with 3 cysteines and an exchangeable S-adenosyl-L-methionine.</text>
</comment>
<dbReference type="InterPro" id="IPR002792">
    <property type="entry name" value="TRAM_dom"/>
</dbReference>
<dbReference type="InterPro" id="IPR058240">
    <property type="entry name" value="rSAM_sf"/>
</dbReference>
<keyword evidence="8 14" id="KW-0408">Iron</keyword>
<feature type="binding site" evidence="14">
    <location>
        <position position="204"/>
    </location>
    <ligand>
        <name>[4Fe-4S] cluster</name>
        <dbReference type="ChEBI" id="CHEBI:49883"/>
        <label>2</label>
        <note>4Fe-4S-S-AdoMet</note>
    </ligand>
</feature>
<dbReference type="AlphaFoldDB" id="A0A1G6HNQ9"/>
<dbReference type="InterPro" id="IPR020612">
    <property type="entry name" value="Methylthiotransferase_CS"/>
</dbReference>
<feature type="binding site" evidence="14">
    <location>
        <position position="89"/>
    </location>
    <ligand>
        <name>[4Fe-4S] cluster</name>
        <dbReference type="ChEBI" id="CHEBI:49883"/>
        <label>1</label>
    </ligand>
</feature>
<dbReference type="InterPro" id="IPR023404">
    <property type="entry name" value="rSAM_horseshoe"/>
</dbReference>
<keyword evidence="4 14" id="KW-0808">Transferase</keyword>